<reference evidence="1 2" key="1">
    <citation type="journal article" date="2010" name="Vet. Microbiol.">
        <title>Production of haemolysins by strains of the Actinobacillus minor/porcitonsillarum complex.</title>
        <authorList>
            <person name="Arya G."/>
            <person name="Niven D.F."/>
        </authorList>
    </citation>
    <scope>NUCLEOTIDE SEQUENCE [LARGE SCALE GENOMIC DNA]</scope>
    <source>
        <strain evidence="1 2">NM305</strain>
    </source>
</reference>
<dbReference type="RefSeq" id="WP_005823919.1">
    <property type="nucleotide sequence ID" value="NZ_ACQL01000093.1"/>
</dbReference>
<dbReference type="Pfam" id="PF04365">
    <property type="entry name" value="BrnT_toxin"/>
    <property type="match status" value="1"/>
</dbReference>
<dbReference type="InterPro" id="IPR007460">
    <property type="entry name" value="BrnT_toxin"/>
</dbReference>
<dbReference type="Gene3D" id="3.10.450.530">
    <property type="entry name" value="Ribonuclease toxin, BrnT, of type II toxin-antitoxin system"/>
    <property type="match status" value="1"/>
</dbReference>
<comment type="caution">
    <text evidence="1">The sequence shown here is derived from an EMBL/GenBank/DDBJ whole genome shotgun (WGS) entry which is preliminary data.</text>
</comment>
<dbReference type="AlphaFoldDB" id="C5S1U8"/>
<organism evidence="1 2">
    <name type="scientific">Actinobacillus minor NM305</name>
    <dbReference type="NCBI Taxonomy" id="637911"/>
    <lineage>
        <taxon>Bacteria</taxon>
        <taxon>Pseudomonadati</taxon>
        <taxon>Pseudomonadota</taxon>
        <taxon>Gammaproteobacteria</taxon>
        <taxon>Pasteurellales</taxon>
        <taxon>Pasteurellaceae</taxon>
        <taxon>Actinobacillus</taxon>
    </lineage>
</organism>
<name>C5S1U8_9PAST</name>
<accession>C5S1U8</accession>
<proteinExistence type="predicted"/>
<evidence type="ECO:0000313" key="1">
    <source>
        <dbReference type="EMBL" id="EER47138.1"/>
    </source>
</evidence>
<dbReference type="Proteomes" id="UP000005532">
    <property type="component" value="Unassembled WGS sequence"/>
</dbReference>
<dbReference type="InterPro" id="IPR038573">
    <property type="entry name" value="BrnT_sf"/>
</dbReference>
<evidence type="ECO:0008006" key="3">
    <source>
        <dbReference type="Google" id="ProtNLM"/>
    </source>
</evidence>
<gene>
    <name evidence="1" type="ORF">AM305_01599</name>
</gene>
<protein>
    <recommendedName>
        <fullName evidence="3">BrnT family toxin</fullName>
    </recommendedName>
</protein>
<dbReference type="eggNOG" id="COG2929">
    <property type="taxonomic scope" value="Bacteria"/>
</dbReference>
<dbReference type="OrthoDB" id="9802417at2"/>
<dbReference type="EMBL" id="ACQL01000093">
    <property type="protein sequence ID" value="EER47138.1"/>
    <property type="molecule type" value="Genomic_DNA"/>
</dbReference>
<evidence type="ECO:0000313" key="2">
    <source>
        <dbReference type="Proteomes" id="UP000005532"/>
    </source>
</evidence>
<sequence length="98" mass="11826">MYINFIYQPPPLFEYDPKKSASNLIKHGIDFEQAKGIWEDENRVTLESRSEPELRYMTIGKMNGKHWSAFFTLRGDYIRLVSVRRSRKKEVSYYEKYH</sequence>